<dbReference type="Pfam" id="PF09601">
    <property type="entry name" value="DUF2459"/>
    <property type="match status" value="1"/>
</dbReference>
<keyword evidence="1" id="KW-0732">Signal</keyword>
<accession>A0A1B4V2A1</accession>
<evidence type="ECO:0000313" key="3">
    <source>
        <dbReference type="Proteomes" id="UP000218899"/>
    </source>
</evidence>
<dbReference type="EMBL" id="AP014936">
    <property type="protein sequence ID" value="BAU47646.1"/>
    <property type="molecule type" value="Genomic_DNA"/>
</dbReference>
<feature type="signal peptide" evidence="1">
    <location>
        <begin position="1"/>
        <end position="25"/>
    </location>
</feature>
<dbReference type="OrthoDB" id="211174at2"/>
<dbReference type="RefSeq" id="WP_096459801.1">
    <property type="nucleotide sequence ID" value="NZ_AP014936.1"/>
</dbReference>
<keyword evidence="3" id="KW-1185">Reference proteome</keyword>
<name>A0A1B4V2A1_9GAMM</name>
<protein>
    <submittedName>
        <fullName evidence="2">Membrane protein</fullName>
    </submittedName>
</protein>
<evidence type="ECO:0000313" key="2">
    <source>
        <dbReference type="EMBL" id="BAU47646.1"/>
    </source>
</evidence>
<feature type="chain" id="PRO_5008571113" evidence="1">
    <location>
        <begin position="26"/>
        <end position="226"/>
    </location>
</feature>
<dbReference type="InterPro" id="IPR011727">
    <property type="entry name" value="CHP02117"/>
</dbReference>
<proteinExistence type="predicted"/>
<dbReference type="KEGG" id="sva:SVA_1067"/>
<dbReference type="Proteomes" id="UP000218899">
    <property type="component" value="Chromosome"/>
</dbReference>
<dbReference type="AlphaFoldDB" id="A0A1B4V2A1"/>
<gene>
    <name evidence="2" type="ORF">SVA_1067</name>
</gene>
<reference evidence="2 3" key="1">
    <citation type="submission" date="2015-08" db="EMBL/GenBank/DDBJ databases">
        <title>Complete genome sequence of Sulfurifustis variabilis.</title>
        <authorList>
            <person name="Miura A."/>
            <person name="Kojima H."/>
            <person name="Fukui M."/>
        </authorList>
    </citation>
    <scope>NUCLEOTIDE SEQUENCE [LARGE SCALE GENOMIC DNA]</scope>
    <source>
        <strain evidence="3">skN76</strain>
    </source>
</reference>
<organism evidence="2 3">
    <name type="scientific">Sulfurifustis variabilis</name>
    <dbReference type="NCBI Taxonomy" id="1675686"/>
    <lineage>
        <taxon>Bacteria</taxon>
        <taxon>Pseudomonadati</taxon>
        <taxon>Pseudomonadota</taxon>
        <taxon>Gammaproteobacteria</taxon>
        <taxon>Acidiferrobacterales</taxon>
        <taxon>Acidiferrobacteraceae</taxon>
        <taxon>Sulfurifustis</taxon>
    </lineage>
</organism>
<evidence type="ECO:0000256" key="1">
    <source>
        <dbReference type="SAM" id="SignalP"/>
    </source>
</evidence>
<sequence length="226" mass="24583">MRFAHAPPLVLLCSLCAGCATQAPATPAAVHDVRSIHIVVHGWHAGVAIAREDIATSVWPEALDFPAADHIEAGWGDRDYYTAPGFRLSYALRALFLPTPSVLHLVGIRGRVACFPARDIVELRVPRSSVERLVGYIAGSHARDEAGRGIVVAPGLYGGGRFYLSNESYHLFRTSNVWLARGLREAGIRVVPGLAFSSTGLMSQLRELDYAHEVECPSGMERLSNR</sequence>